<dbReference type="AlphaFoldDB" id="A0AA35XSH6"/>
<dbReference type="EMBL" id="OX458332">
    <property type="protein sequence ID" value="CAI8723348.1"/>
    <property type="molecule type" value="Genomic_DNA"/>
</dbReference>
<dbReference type="SUPFAM" id="SSF53448">
    <property type="entry name" value="Nucleotide-diphospho-sugar transferases"/>
    <property type="match status" value="1"/>
</dbReference>
<dbReference type="Proteomes" id="UP001158598">
    <property type="component" value="Chromosome"/>
</dbReference>
<dbReference type="Pfam" id="PF00535">
    <property type="entry name" value="Glycos_transf_2"/>
    <property type="match status" value="1"/>
</dbReference>
<accession>A0AA35XSH6</accession>
<gene>
    <name evidence="2" type="ORF">MCNOR_0134</name>
</gene>
<dbReference type="InterPro" id="IPR029044">
    <property type="entry name" value="Nucleotide-diphossugar_trans"/>
</dbReference>
<dbReference type="InterPro" id="IPR050834">
    <property type="entry name" value="Glycosyltransf_2"/>
</dbReference>
<name>A0AA35XSH6_METCP</name>
<evidence type="ECO:0000259" key="1">
    <source>
        <dbReference type="Pfam" id="PF00535"/>
    </source>
</evidence>
<dbReference type="PANTHER" id="PTHR43685">
    <property type="entry name" value="GLYCOSYLTRANSFERASE"/>
    <property type="match status" value="1"/>
</dbReference>
<feature type="domain" description="Glycosyltransferase 2-like" evidence="1">
    <location>
        <begin position="10"/>
        <end position="120"/>
    </location>
</feature>
<organism evidence="2 3">
    <name type="scientific">Methylococcus capsulatus</name>
    <dbReference type="NCBI Taxonomy" id="414"/>
    <lineage>
        <taxon>Bacteria</taxon>
        <taxon>Pseudomonadati</taxon>
        <taxon>Pseudomonadota</taxon>
        <taxon>Gammaproteobacteria</taxon>
        <taxon>Methylococcales</taxon>
        <taxon>Methylococcaceae</taxon>
        <taxon>Methylococcus</taxon>
    </lineage>
</organism>
<evidence type="ECO:0000313" key="2">
    <source>
        <dbReference type="EMBL" id="CAI8723348.1"/>
    </source>
</evidence>
<reference evidence="2" key="1">
    <citation type="submission" date="2023-03" db="EMBL/GenBank/DDBJ databases">
        <authorList>
            <person name="Pearce D."/>
        </authorList>
    </citation>
    <scope>NUCLEOTIDE SEQUENCE</scope>
    <source>
        <strain evidence="2">Mc</strain>
    </source>
</reference>
<dbReference type="InterPro" id="IPR001173">
    <property type="entry name" value="Glyco_trans_2-like"/>
</dbReference>
<dbReference type="PANTHER" id="PTHR43685:SF11">
    <property type="entry name" value="GLYCOSYLTRANSFERASE TAGX-RELATED"/>
    <property type="match status" value="1"/>
</dbReference>
<protein>
    <submittedName>
        <fullName evidence="2">Glycosyltransferase</fullName>
    </submittedName>
</protein>
<dbReference type="CDD" id="cd00761">
    <property type="entry name" value="Glyco_tranf_GTA_type"/>
    <property type="match status" value="1"/>
</dbReference>
<proteinExistence type="predicted"/>
<dbReference type="RefSeq" id="WP_282213423.1">
    <property type="nucleotide sequence ID" value="NZ_OX458332.1"/>
</dbReference>
<dbReference type="Gene3D" id="3.90.550.10">
    <property type="entry name" value="Spore Coat Polysaccharide Biosynthesis Protein SpsA, Chain A"/>
    <property type="match status" value="1"/>
</dbReference>
<evidence type="ECO:0000313" key="3">
    <source>
        <dbReference type="Proteomes" id="UP001158598"/>
    </source>
</evidence>
<sequence length="315" mass="34947">MINNARFGVSVVIPAYKAEKTIRRTIESVLKQPYIEPEIIVVVDGNIDGTVRVVESFISVRIVTNNVTQGAPKSRNMGLEIASCDYVMFLDADDYIEGACLYGLCTAILENKADLAFCPSIIEWDAQRRHEHPFPDFSDNPSLIASWLTGRYVPPCSVLWKRAFLLENGAWNEKVKCNQDGELVMRSLLKGARYAISGEGNGVYVMHDSTDRISKQPVDKVAPSQMAVLDSLLEQARLSCYWGGTLEAAFATAYYGMARRCYRAKLKHLGDACLGKARSLGLKGHLGDRRHQMIATLFGLNIKEIIANTLSIGNH</sequence>